<feature type="non-terminal residue" evidence="1">
    <location>
        <position position="1"/>
    </location>
</feature>
<accession>A0A1B6K5H0</accession>
<reference evidence="1" key="1">
    <citation type="submission" date="2015-11" db="EMBL/GenBank/DDBJ databases">
        <title>De novo transcriptome assembly of four potential Pierce s Disease insect vectors from Arizona vineyards.</title>
        <authorList>
            <person name="Tassone E.E."/>
        </authorList>
    </citation>
    <scope>NUCLEOTIDE SEQUENCE</scope>
</reference>
<name>A0A1B6K5H0_9HEMI</name>
<dbReference type="EMBL" id="GECU01001018">
    <property type="protein sequence ID" value="JAT06689.1"/>
    <property type="molecule type" value="Transcribed_RNA"/>
</dbReference>
<dbReference type="AlphaFoldDB" id="A0A1B6K5H0"/>
<sequence>VPNKLSEQRKNSSLRRYVEAVQTVGKKREGVYPYYAYGLPDTFVLTPRKTWTLFDTKEKMDAEFRFLEMRGRFISMMHGVKYDADGPYFKNAAVSDGSKKPASTVGKPLCKKRFFKRLDASAVRSFFASAENDAVVSAKDFETVVRKIMSGKKEYGVEYPDGVARMTPEFEADVMRIVDRAFAGLGVTAADVNGFFQRVSVLNPTPMDVHILNRIKMYFVYTNSYLDADRTGNEAYHEYKKVYDELRGQEKRGEDLDETKKRKLANVEWRMHVVRMTMICNKASMLLASVLGPHGPLLRDDRRGFFERFGNPKAATEKSVKGNTDLTLFDDQMRSYLGIN</sequence>
<protein>
    <submittedName>
        <fullName evidence="1">Uncharacterized protein</fullName>
    </submittedName>
</protein>
<proteinExistence type="predicted"/>
<organism evidence="1">
    <name type="scientific">Homalodisca liturata</name>
    <dbReference type="NCBI Taxonomy" id="320908"/>
    <lineage>
        <taxon>Eukaryota</taxon>
        <taxon>Metazoa</taxon>
        <taxon>Ecdysozoa</taxon>
        <taxon>Arthropoda</taxon>
        <taxon>Hexapoda</taxon>
        <taxon>Insecta</taxon>
        <taxon>Pterygota</taxon>
        <taxon>Neoptera</taxon>
        <taxon>Paraneoptera</taxon>
        <taxon>Hemiptera</taxon>
        <taxon>Auchenorrhyncha</taxon>
        <taxon>Membracoidea</taxon>
        <taxon>Cicadellidae</taxon>
        <taxon>Cicadellinae</taxon>
        <taxon>Proconiini</taxon>
        <taxon>Homalodisca</taxon>
    </lineage>
</organism>
<evidence type="ECO:0000313" key="1">
    <source>
        <dbReference type="EMBL" id="JAT06689.1"/>
    </source>
</evidence>
<gene>
    <name evidence="1" type="ORF">g.2614</name>
</gene>